<proteinExistence type="predicted"/>
<evidence type="ECO:0000313" key="10">
    <source>
        <dbReference type="EMBL" id="PHT90371.1"/>
    </source>
</evidence>
<evidence type="ECO:0000256" key="4">
    <source>
        <dbReference type="ARBA" id="ARBA00022679"/>
    </source>
</evidence>
<evidence type="ECO:0000256" key="3">
    <source>
        <dbReference type="ARBA" id="ARBA00012483"/>
    </source>
</evidence>
<dbReference type="Pfam" id="PF12678">
    <property type="entry name" value="zf-rbx1"/>
    <property type="match status" value="1"/>
</dbReference>
<dbReference type="SUPFAM" id="SSF57850">
    <property type="entry name" value="RING/U-box"/>
    <property type="match status" value="1"/>
</dbReference>
<evidence type="ECO:0000313" key="11">
    <source>
        <dbReference type="Proteomes" id="UP000222542"/>
    </source>
</evidence>
<dbReference type="EMBL" id="AYRZ02000002">
    <property type="protein sequence ID" value="PHT90371.1"/>
    <property type="molecule type" value="Genomic_DNA"/>
</dbReference>
<keyword evidence="4" id="KW-0808">Transferase</keyword>
<dbReference type="InterPro" id="IPR013083">
    <property type="entry name" value="Znf_RING/FYVE/PHD"/>
</dbReference>
<name>A0A2G3A847_CAPAN</name>
<comment type="pathway">
    <text evidence="2">Protein modification; protein ubiquitination.</text>
</comment>
<evidence type="ECO:0000256" key="2">
    <source>
        <dbReference type="ARBA" id="ARBA00004906"/>
    </source>
</evidence>
<dbReference type="InterPro" id="IPR024766">
    <property type="entry name" value="Znf_RING_H2"/>
</dbReference>
<evidence type="ECO:0000256" key="1">
    <source>
        <dbReference type="ARBA" id="ARBA00000900"/>
    </source>
</evidence>
<reference evidence="10 11" key="2">
    <citation type="journal article" date="2017" name="Genome Biol.">
        <title>New reference genome sequences of hot pepper reveal the massive evolution of plant disease-resistance genes by retroduplication.</title>
        <authorList>
            <person name="Kim S."/>
            <person name="Park J."/>
            <person name="Yeom S.I."/>
            <person name="Kim Y.M."/>
            <person name="Seo E."/>
            <person name="Kim K.T."/>
            <person name="Kim M.S."/>
            <person name="Lee J.M."/>
            <person name="Cheong K."/>
            <person name="Shin H.S."/>
            <person name="Kim S.B."/>
            <person name="Han K."/>
            <person name="Lee J."/>
            <person name="Park M."/>
            <person name="Lee H.A."/>
            <person name="Lee H.Y."/>
            <person name="Lee Y."/>
            <person name="Oh S."/>
            <person name="Lee J.H."/>
            <person name="Choi E."/>
            <person name="Choi E."/>
            <person name="Lee S.E."/>
            <person name="Jeon J."/>
            <person name="Kim H."/>
            <person name="Choi G."/>
            <person name="Song H."/>
            <person name="Lee J."/>
            <person name="Lee S.C."/>
            <person name="Kwon J.K."/>
            <person name="Lee H.Y."/>
            <person name="Koo N."/>
            <person name="Hong Y."/>
            <person name="Kim R.W."/>
            <person name="Kang W.H."/>
            <person name="Huh J.H."/>
            <person name="Kang B.C."/>
            <person name="Yang T.J."/>
            <person name="Lee Y.H."/>
            <person name="Bennetzen J.L."/>
            <person name="Choi D."/>
        </authorList>
    </citation>
    <scope>NUCLEOTIDE SEQUENCE [LARGE SCALE GENOMIC DNA]</scope>
    <source>
        <strain evidence="11">cv. CM334</strain>
    </source>
</reference>
<keyword evidence="5" id="KW-0479">Metal-binding</keyword>
<keyword evidence="6" id="KW-0863">Zinc-finger</keyword>
<dbReference type="Proteomes" id="UP000222542">
    <property type="component" value="Unassembled WGS sequence"/>
</dbReference>
<dbReference type="PANTHER" id="PTHR22937">
    <property type="entry name" value="E3 UBIQUITIN-PROTEIN LIGASE RNF165"/>
    <property type="match status" value="1"/>
</dbReference>
<keyword evidence="8" id="KW-0862">Zinc</keyword>
<comment type="catalytic activity">
    <reaction evidence="1">
        <text>S-ubiquitinyl-[E2 ubiquitin-conjugating enzyme]-L-cysteine + [acceptor protein]-L-lysine = [E2 ubiquitin-conjugating enzyme]-L-cysteine + N(6)-ubiquitinyl-[acceptor protein]-L-lysine.</text>
        <dbReference type="EC" id="2.3.2.27"/>
    </reaction>
</comment>
<keyword evidence="7" id="KW-0833">Ubl conjugation pathway</keyword>
<gene>
    <name evidence="10" type="ORF">T459_05484</name>
</gene>
<keyword evidence="11" id="KW-1185">Reference proteome</keyword>
<comment type="caution">
    <text evidence="10">The sequence shown here is derived from an EMBL/GenBank/DDBJ whole genome shotgun (WGS) entry which is preliminary data.</text>
</comment>
<dbReference type="AlphaFoldDB" id="A0A2G3A847"/>
<organism evidence="10 11">
    <name type="scientific">Capsicum annuum</name>
    <name type="common">Capsicum pepper</name>
    <dbReference type="NCBI Taxonomy" id="4072"/>
    <lineage>
        <taxon>Eukaryota</taxon>
        <taxon>Viridiplantae</taxon>
        <taxon>Streptophyta</taxon>
        <taxon>Embryophyta</taxon>
        <taxon>Tracheophyta</taxon>
        <taxon>Spermatophyta</taxon>
        <taxon>Magnoliopsida</taxon>
        <taxon>eudicotyledons</taxon>
        <taxon>Gunneridae</taxon>
        <taxon>Pentapetalae</taxon>
        <taxon>asterids</taxon>
        <taxon>lamiids</taxon>
        <taxon>Solanales</taxon>
        <taxon>Solanaceae</taxon>
        <taxon>Solanoideae</taxon>
        <taxon>Capsiceae</taxon>
        <taxon>Capsicum</taxon>
    </lineage>
</organism>
<feature type="domain" description="Zinc finger RING-H2-type" evidence="9">
    <location>
        <begin position="71"/>
        <end position="112"/>
    </location>
</feature>
<accession>A0A2G3A847</accession>
<protein>
    <recommendedName>
        <fullName evidence="3">RING-type E3 ubiquitin transferase</fullName>
        <ecNumber evidence="3">2.3.2.27</ecNumber>
    </recommendedName>
</protein>
<dbReference type="Gene3D" id="3.30.40.10">
    <property type="entry name" value="Zinc/RING finger domain, C3HC4 (zinc finger)"/>
    <property type="match status" value="1"/>
</dbReference>
<evidence type="ECO:0000259" key="9">
    <source>
        <dbReference type="Pfam" id="PF12678"/>
    </source>
</evidence>
<evidence type="ECO:0000256" key="7">
    <source>
        <dbReference type="ARBA" id="ARBA00022786"/>
    </source>
</evidence>
<evidence type="ECO:0000256" key="8">
    <source>
        <dbReference type="ARBA" id="ARBA00022833"/>
    </source>
</evidence>
<evidence type="ECO:0000256" key="6">
    <source>
        <dbReference type="ARBA" id="ARBA00022771"/>
    </source>
</evidence>
<dbReference type="GO" id="GO:0008270">
    <property type="term" value="F:zinc ion binding"/>
    <property type="evidence" value="ECO:0007669"/>
    <property type="project" value="UniProtKB-KW"/>
</dbReference>
<dbReference type="GO" id="GO:0061630">
    <property type="term" value="F:ubiquitin protein ligase activity"/>
    <property type="evidence" value="ECO:0007669"/>
    <property type="project" value="UniProtKB-EC"/>
</dbReference>
<reference evidence="10 11" key="1">
    <citation type="journal article" date="2014" name="Nat. Genet.">
        <title>Genome sequence of the hot pepper provides insights into the evolution of pungency in Capsicum species.</title>
        <authorList>
            <person name="Kim S."/>
            <person name="Park M."/>
            <person name="Yeom S.I."/>
            <person name="Kim Y.M."/>
            <person name="Lee J.M."/>
            <person name="Lee H.A."/>
            <person name="Seo E."/>
            <person name="Choi J."/>
            <person name="Cheong K."/>
            <person name="Kim K.T."/>
            <person name="Jung K."/>
            <person name="Lee G.W."/>
            <person name="Oh S.K."/>
            <person name="Bae C."/>
            <person name="Kim S.B."/>
            <person name="Lee H.Y."/>
            <person name="Kim S.Y."/>
            <person name="Kim M.S."/>
            <person name="Kang B.C."/>
            <person name="Jo Y.D."/>
            <person name="Yang H.B."/>
            <person name="Jeong H.J."/>
            <person name="Kang W.H."/>
            <person name="Kwon J.K."/>
            <person name="Shin C."/>
            <person name="Lim J.Y."/>
            <person name="Park J.H."/>
            <person name="Huh J.H."/>
            <person name="Kim J.S."/>
            <person name="Kim B.D."/>
            <person name="Cohen O."/>
            <person name="Paran I."/>
            <person name="Suh M.C."/>
            <person name="Lee S.B."/>
            <person name="Kim Y.K."/>
            <person name="Shin Y."/>
            <person name="Noh S.J."/>
            <person name="Park J."/>
            <person name="Seo Y.S."/>
            <person name="Kwon S.Y."/>
            <person name="Kim H.A."/>
            <person name="Park J.M."/>
            <person name="Kim H.J."/>
            <person name="Choi S.B."/>
            <person name="Bosland P.W."/>
            <person name="Reeves G."/>
            <person name="Jo S.H."/>
            <person name="Lee B.W."/>
            <person name="Cho H.T."/>
            <person name="Choi H.S."/>
            <person name="Lee M.S."/>
            <person name="Yu Y."/>
            <person name="Do Choi Y."/>
            <person name="Park B.S."/>
            <person name="van Deynze A."/>
            <person name="Ashrafi H."/>
            <person name="Hill T."/>
            <person name="Kim W.T."/>
            <person name="Pai H.S."/>
            <person name="Ahn H.K."/>
            <person name="Yeam I."/>
            <person name="Giovannoni J.J."/>
            <person name="Rose J.K."/>
            <person name="Sorensen I."/>
            <person name="Lee S.J."/>
            <person name="Kim R.W."/>
            <person name="Choi I.Y."/>
            <person name="Choi B.S."/>
            <person name="Lim J.S."/>
            <person name="Lee Y.H."/>
            <person name="Choi D."/>
        </authorList>
    </citation>
    <scope>NUCLEOTIDE SEQUENCE [LARGE SCALE GENOMIC DNA]</scope>
    <source>
        <strain evidence="11">cv. CM334</strain>
    </source>
</reference>
<sequence>MPQRLIYPKDVRDEGPKHRYNGFATSLKAQAFACLELYVTFQLQNAILFMLTCKPVCWPFKDGLKRIEQGSHSCTYEDDFSDGQNIGSTDCQHSFHFNCISQWLMQKNSCPLRKRIALAI</sequence>
<dbReference type="Gramene" id="PHT90371">
    <property type="protein sequence ID" value="PHT90371"/>
    <property type="gene ID" value="T459_05484"/>
</dbReference>
<dbReference type="InterPro" id="IPR045191">
    <property type="entry name" value="MBR1/2-like"/>
</dbReference>
<dbReference type="STRING" id="4072.A0A2G3A847"/>
<dbReference type="EC" id="2.3.2.27" evidence="3"/>
<evidence type="ECO:0000256" key="5">
    <source>
        <dbReference type="ARBA" id="ARBA00022723"/>
    </source>
</evidence>
<dbReference type="PANTHER" id="PTHR22937:SF113">
    <property type="entry name" value="RING-TYPE E3 UBIQUITIN TRANSFERASE"/>
    <property type="match status" value="1"/>
</dbReference>